<keyword evidence="6" id="KW-1185">Reference proteome</keyword>
<evidence type="ECO:0000313" key="6">
    <source>
        <dbReference type="Proteomes" id="UP000076154"/>
    </source>
</evidence>
<dbReference type="InterPro" id="IPR001680">
    <property type="entry name" value="WD40_rpt"/>
</dbReference>
<dbReference type="PROSITE" id="PS50837">
    <property type="entry name" value="NACHT"/>
    <property type="match status" value="1"/>
</dbReference>
<dbReference type="InterPro" id="IPR019775">
    <property type="entry name" value="WD40_repeat_CS"/>
</dbReference>
<feature type="domain" description="NACHT" evidence="4">
    <location>
        <begin position="315"/>
        <end position="464"/>
    </location>
</feature>
<dbReference type="PROSITE" id="PS50082">
    <property type="entry name" value="WD_REPEATS_2"/>
    <property type="match status" value="7"/>
</dbReference>
<accession>A0A369JQF1</accession>
<dbReference type="InterPro" id="IPR036322">
    <property type="entry name" value="WD40_repeat_dom_sf"/>
</dbReference>
<dbReference type="OrthoDB" id="163438at2759"/>
<sequence length="1303" mass="145588">MSFGARRTNFDIIVGPVADCLAKARAEKNRTRYPPIDASSRPWAKWKLDSEFFDALSQWAIDHPESTLDRVLDTIRDAINNSRPIMGLIPDSPFPARALVEALAHLVELGITVKRAKADIHAFAIQIVCWVIDVKTAFEPHKGDNFTRRTWRNLRNMRDLVDEICMWANARLKDQRWSRIGNGLTIAKEIDEFKSRIADAQRLFSDLSMITLSGGIDTIIRDLLAIFKRQDKILSEIKKIRRLQEGQLEHIINEMDARKQVETRRAFLAKTLAPRTVANPTYDQQGKQPCDQDTRVEVLADIMKWVEDVSEESHNFLWLTGDPGCGKSAITASIASECKDRHVLWAQFFINRNNVETTDPNSYFPTIARQLADRSTDVECAIYEALREKPSLMDRISPYQAAKLFVDAVGVASGLDPAKPVVVVIDGLDETDRQRLKDTAIIFSQLFKSLPNHPNAKVFISSRTEDDIRNPFAQHFKDEHVQHIHLSTSTPSSIQDVSSFLRRKVSQLVEEHDLNWEVWPGEDRMSMLSIRAAGLFIWAVTVVKFLQSQIEAWGKECLSKVLDEINTDGMDDINKLYNVILRLTYEGQEDQWAFETFRRVIGAIVVLQEPLCVADLAELLKLRRSASHNPVDILHFTRRLRTVLVAGADAIEIKTVPRLHKSFFEFITGANVEAHFRVDLDVANREVAVQCFRAFVGAHRTLSGTEIRPPSSTSPVITASLPGYMRYALRFYKLHLPKIGGVPAQVVMTDSMTVSELQPLMQYSVNGKHVGPLIMAFSLDKSEVVTSMDSRVRHWDATSGNQFETKLTGHTGPVLSVAFSPSGKQIVSGSSDHTVRVWDTRTGIGSSFTGHTDSVYSVIFSSSGKQIASGSRDKTIRLWNSDTGQSIGVPFEGHKDAVTSVAFSPDEKYIISGSRDCEVHVWDAKTGKLFGAPFTGHTYWITSVAFSPLGDYFLSSSEDTTIRLWNLQTRMPIRVFTGHTRSVTYANFSPSGQQIVSASEDNTLRLWDPDTGLSLRPPYEGHTDWVRSVAFSPDGNTMVSGSNDETLRIWNVSTGRTIGSPLTRHTYWVTSVSFAPDGKCVASGSSDNTVRIWDLGAGHDSHLSAEFTAFSPDGKYTAVGYSNNTVRVWRSEIHDYMGTLLEGTFDSCLSSITFSADGSFIAACNVDGYGYLWNGVTCRLIHSWQKISIHGISFSPDSTHLTGLRKVGGSEGYVDLWDKSVGDLTGIECDAPPSDSNEDALFFDTKHEERNWETASTVGVRWFPAKDPECSGAYIDGHIIMGRGENFITVVPSTRLSDRRLRS</sequence>
<dbReference type="InterPro" id="IPR056884">
    <property type="entry name" value="NPHP3-like_N"/>
</dbReference>
<dbReference type="PRINTS" id="PR00320">
    <property type="entry name" value="GPROTEINBRPT"/>
</dbReference>
<name>A0A369JQF1_HYPMA</name>
<feature type="repeat" description="WD" evidence="3">
    <location>
        <begin position="976"/>
        <end position="1017"/>
    </location>
</feature>
<dbReference type="PROSITE" id="PS00678">
    <property type="entry name" value="WD_REPEATS_1"/>
    <property type="match status" value="5"/>
</dbReference>
<dbReference type="STRING" id="39966.A0A369JQF1"/>
<evidence type="ECO:0000313" key="5">
    <source>
        <dbReference type="EMBL" id="RDB24481.1"/>
    </source>
</evidence>
<keyword evidence="1 3" id="KW-0853">WD repeat</keyword>
<keyword evidence="2" id="KW-0677">Repeat</keyword>
<dbReference type="Pfam" id="PF24883">
    <property type="entry name" value="NPHP3_N"/>
    <property type="match status" value="1"/>
</dbReference>
<dbReference type="Gene3D" id="3.40.50.300">
    <property type="entry name" value="P-loop containing nucleotide triphosphate hydrolases"/>
    <property type="match status" value="1"/>
</dbReference>
<evidence type="ECO:0000256" key="3">
    <source>
        <dbReference type="PROSITE-ProRule" id="PRU00221"/>
    </source>
</evidence>
<dbReference type="SUPFAM" id="SSF82171">
    <property type="entry name" value="DPP6 N-terminal domain-like"/>
    <property type="match status" value="1"/>
</dbReference>
<dbReference type="Proteomes" id="UP000076154">
    <property type="component" value="Unassembled WGS sequence"/>
</dbReference>
<dbReference type="InterPro" id="IPR027417">
    <property type="entry name" value="P-loop_NTPase"/>
</dbReference>
<dbReference type="SUPFAM" id="SSF50978">
    <property type="entry name" value="WD40 repeat-like"/>
    <property type="match status" value="1"/>
</dbReference>
<dbReference type="InParanoid" id="A0A369JQF1"/>
<dbReference type="PANTHER" id="PTHR19848:SF8">
    <property type="entry name" value="F-BOX AND WD REPEAT DOMAIN CONTAINING 7"/>
    <property type="match status" value="1"/>
</dbReference>
<evidence type="ECO:0000256" key="1">
    <source>
        <dbReference type="ARBA" id="ARBA00022574"/>
    </source>
</evidence>
<dbReference type="Gene3D" id="2.130.10.10">
    <property type="entry name" value="YVTN repeat-like/Quinoprotein amine dehydrogenase"/>
    <property type="match status" value="4"/>
</dbReference>
<dbReference type="Pfam" id="PF00400">
    <property type="entry name" value="WD40"/>
    <property type="match status" value="9"/>
</dbReference>
<dbReference type="PROSITE" id="PS50294">
    <property type="entry name" value="WD_REPEATS_REGION"/>
    <property type="match status" value="7"/>
</dbReference>
<dbReference type="SMART" id="SM00320">
    <property type="entry name" value="WD40"/>
    <property type="match status" value="10"/>
</dbReference>
<feature type="repeat" description="WD" evidence="3">
    <location>
        <begin position="848"/>
        <end position="889"/>
    </location>
</feature>
<proteinExistence type="predicted"/>
<feature type="repeat" description="WD" evidence="3">
    <location>
        <begin position="934"/>
        <end position="975"/>
    </location>
</feature>
<protein>
    <submittedName>
        <fullName evidence="5">Vegetative incompatibility protein HET-E-1</fullName>
    </submittedName>
</protein>
<organism evidence="5 6">
    <name type="scientific">Hypsizygus marmoreus</name>
    <name type="common">White beech mushroom</name>
    <name type="synonym">Agaricus marmoreus</name>
    <dbReference type="NCBI Taxonomy" id="39966"/>
    <lineage>
        <taxon>Eukaryota</taxon>
        <taxon>Fungi</taxon>
        <taxon>Dikarya</taxon>
        <taxon>Basidiomycota</taxon>
        <taxon>Agaricomycotina</taxon>
        <taxon>Agaricomycetes</taxon>
        <taxon>Agaricomycetidae</taxon>
        <taxon>Agaricales</taxon>
        <taxon>Tricholomatineae</taxon>
        <taxon>Lyophyllaceae</taxon>
        <taxon>Hypsizygus</taxon>
    </lineage>
</organism>
<comment type="caution">
    <text evidence="5">The sequence shown here is derived from an EMBL/GenBank/DDBJ whole genome shotgun (WGS) entry which is preliminary data.</text>
</comment>
<dbReference type="InterPro" id="IPR015943">
    <property type="entry name" value="WD40/YVTN_repeat-like_dom_sf"/>
</dbReference>
<gene>
    <name evidence="5" type="primary">HET-E1_4</name>
    <name evidence="5" type="ORF">Hypma_008514</name>
</gene>
<dbReference type="InterPro" id="IPR020472">
    <property type="entry name" value="WD40_PAC1"/>
</dbReference>
<evidence type="ECO:0000259" key="4">
    <source>
        <dbReference type="PROSITE" id="PS50837"/>
    </source>
</evidence>
<evidence type="ECO:0000256" key="2">
    <source>
        <dbReference type="ARBA" id="ARBA00022737"/>
    </source>
</evidence>
<feature type="repeat" description="WD" evidence="3">
    <location>
        <begin position="1062"/>
        <end position="1103"/>
    </location>
</feature>
<dbReference type="SUPFAM" id="SSF52540">
    <property type="entry name" value="P-loop containing nucleoside triphosphate hydrolases"/>
    <property type="match status" value="1"/>
</dbReference>
<reference evidence="5" key="1">
    <citation type="submission" date="2018-04" db="EMBL/GenBank/DDBJ databases">
        <title>Whole genome sequencing of Hypsizygus marmoreus.</title>
        <authorList>
            <person name="Choi I.-G."/>
            <person name="Min B."/>
            <person name="Kim J.-G."/>
            <person name="Kim S."/>
            <person name="Oh Y.-L."/>
            <person name="Kong W.-S."/>
            <person name="Park H."/>
            <person name="Jeong J."/>
            <person name="Song E.-S."/>
        </authorList>
    </citation>
    <scope>NUCLEOTIDE SEQUENCE [LARGE SCALE GENOMIC DNA]</scope>
    <source>
        <strain evidence="5">51987-8</strain>
    </source>
</reference>
<dbReference type="InterPro" id="IPR007111">
    <property type="entry name" value="NACHT_NTPase"/>
</dbReference>
<dbReference type="EMBL" id="LUEZ02000044">
    <property type="protein sequence ID" value="RDB24481.1"/>
    <property type="molecule type" value="Genomic_DNA"/>
</dbReference>
<feature type="repeat" description="WD" evidence="3">
    <location>
        <begin position="1019"/>
        <end position="1060"/>
    </location>
</feature>
<feature type="repeat" description="WD" evidence="3">
    <location>
        <begin position="891"/>
        <end position="932"/>
    </location>
</feature>
<dbReference type="PANTHER" id="PTHR19848">
    <property type="entry name" value="WD40 REPEAT PROTEIN"/>
    <property type="match status" value="1"/>
</dbReference>
<dbReference type="CDD" id="cd00200">
    <property type="entry name" value="WD40"/>
    <property type="match status" value="2"/>
</dbReference>
<feature type="repeat" description="WD" evidence="3">
    <location>
        <begin position="807"/>
        <end position="843"/>
    </location>
</feature>